<dbReference type="Gene3D" id="3.40.50.720">
    <property type="entry name" value="NAD(P)-binding Rossmann-like Domain"/>
    <property type="match status" value="2"/>
</dbReference>
<dbReference type="InterPro" id="IPR036220">
    <property type="entry name" value="UDP-Glc/GDP-Man_DH_C_sf"/>
</dbReference>
<dbReference type="RefSeq" id="WP_098513190.1">
    <property type="nucleotide sequence ID" value="NZ_JBIAKZ010000049.1"/>
</dbReference>
<organism evidence="5 6">
    <name type="scientific">Amycolatopsis sulphurea</name>
    <dbReference type="NCBI Taxonomy" id="76022"/>
    <lineage>
        <taxon>Bacteria</taxon>
        <taxon>Bacillati</taxon>
        <taxon>Actinomycetota</taxon>
        <taxon>Actinomycetes</taxon>
        <taxon>Pseudonocardiales</taxon>
        <taxon>Pseudonocardiaceae</taxon>
        <taxon>Amycolatopsis</taxon>
    </lineage>
</organism>
<sequence>MDLAIIGLGYVGLPLAVAACRVGLTVAGLDSDPSVVEGLRAGTSHVDDISGGEVREILGAGFRPTTDPRVLARAGTVVICVPSPLTRDGEPDLGAIRAAAEAVAANLRPGVLVVLESTTFPGTTDEIVRPILERSGLLAGRDFHLAFSPERIDPGNTAHPVQKIPKVVGGHTGACGAAAAAFYGKFVSSVHQAKGTREAELAKLLENTYRQVNIALVNEMAMFSRELDIDLWDAIDCASTKPFGFQTFHPGPGVGGHCIPVDPVLLTHRVRSLGHSFRIAELAQQINAQMPDYVAGRARKLLARHGHALPDASVLLCGITYKADIADLRETPAKPIAEQLHRLGAEVRFHDPYVGTWQVGGRTVRCEPRLEEALETADLTLVVTPHREYDPATLIGRARLLLDTRGRLRAHTGDTVEVL</sequence>
<dbReference type="Pfam" id="PF00984">
    <property type="entry name" value="UDPG_MGDP_dh"/>
    <property type="match status" value="1"/>
</dbReference>
<evidence type="ECO:0000256" key="1">
    <source>
        <dbReference type="ARBA" id="ARBA00023002"/>
    </source>
</evidence>
<comment type="caution">
    <text evidence="5">The sequence shown here is derived from an EMBL/GenBank/DDBJ whole genome shotgun (WGS) entry which is preliminary data.</text>
</comment>
<dbReference type="NCBIfam" id="TIGR03026">
    <property type="entry name" value="NDP-sugDHase"/>
    <property type="match status" value="1"/>
</dbReference>
<dbReference type="InterPro" id="IPR017476">
    <property type="entry name" value="UDP-Glc/GDP-Man"/>
</dbReference>
<reference evidence="5 6" key="1">
    <citation type="submission" date="2017-10" db="EMBL/GenBank/DDBJ databases">
        <title>Sequencing the genomes of 1000 actinobacteria strains.</title>
        <authorList>
            <person name="Klenk H.-P."/>
        </authorList>
    </citation>
    <scope>NUCLEOTIDE SEQUENCE [LARGE SCALE GENOMIC DNA]</scope>
    <source>
        <strain evidence="5 6">DSM 46092</strain>
    </source>
</reference>
<dbReference type="EMBL" id="PDJK01000002">
    <property type="protein sequence ID" value="PFG49255.1"/>
    <property type="molecule type" value="Genomic_DNA"/>
</dbReference>
<accession>A0A2A9FFP9</accession>
<dbReference type="PANTHER" id="PTHR43491:SF1">
    <property type="entry name" value="UDP-N-ACETYL-D-MANNOSAMINE DEHYDROGENASE"/>
    <property type="match status" value="1"/>
</dbReference>
<dbReference type="GO" id="GO:0000271">
    <property type="term" value="P:polysaccharide biosynthetic process"/>
    <property type="evidence" value="ECO:0007669"/>
    <property type="project" value="InterPro"/>
</dbReference>
<dbReference type="SUPFAM" id="SSF51735">
    <property type="entry name" value="NAD(P)-binding Rossmann-fold domains"/>
    <property type="match status" value="1"/>
</dbReference>
<gene>
    <name evidence="5" type="ORF">ATK36_4396</name>
</gene>
<keyword evidence="6" id="KW-1185">Reference proteome</keyword>
<dbReference type="GO" id="GO:0016628">
    <property type="term" value="F:oxidoreductase activity, acting on the CH-CH group of donors, NAD or NADP as acceptor"/>
    <property type="evidence" value="ECO:0007669"/>
    <property type="project" value="InterPro"/>
</dbReference>
<dbReference type="Pfam" id="PF03720">
    <property type="entry name" value="UDPG_MGDP_dh_C"/>
    <property type="match status" value="1"/>
</dbReference>
<name>A0A2A9FFP9_9PSEU</name>
<dbReference type="InterPro" id="IPR001732">
    <property type="entry name" value="UDP-Glc/GDP-Man_DH_N"/>
</dbReference>
<dbReference type="PIRSF" id="PIRSF500136">
    <property type="entry name" value="UDP_ManNAc_DH"/>
    <property type="match status" value="1"/>
</dbReference>
<dbReference type="GO" id="GO:0051287">
    <property type="term" value="F:NAD binding"/>
    <property type="evidence" value="ECO:0007669"/>
    <property type="project" value="InterPro"/>
</dbReference>
<evidence type="ECO:0000256" key="3">
    <source>
        <dbReference type="PIRNR" id="PIRNR000124"/>
    </source>
</evidence>
<dbReference type="InterPro" id="IPR028359">
    <property type="entry name" value="UDP_ManNAc/GlcNAc_DH"/>
</dbReference>
<protein>
    <submittedName>
        <fullName evidence="5">Nucleotide sugar dehydrogenase</fullName>
    </submittedName>
</protein>
<dbReference type="AlphaFoldDB" id="A0A2A9FFP9"/>
<dbReference type="Proteomes" id="UP000243542">
    <property type="component" value="Unassembled WGS sequence"/>
</dbReference>
<dbReference type="InterPro" id="IPR036291">
    <property type="entry name" value="NAD(P)-bd_dom_sf"/>
</dbReference>
<keyword evidence="2" id="KW-0520">NAD</keyword>
<dbReference type="SMART" id="SM00984">
    <property type="entry name" value="UDPG_MGDP_dh_C"/>
    <property type="match status" value="1"/>
</dbReference>
<dbReference type="SUPFAM" id="SSF52413">
    <property type="entry name" value="UDP-glucose/GDP-mannose dehydrogenase C-terminal domain"/>
    <property type="match status" value="1"/>
</dbReference>
<dbReference type="PANTHER" id="PTHR43491">
    <property type="entry name" value="UDP-N-ACETYL-D-MANNOSAMINE DEHYDROGENASE"/>
    <property type="match status" value="1"/>
</dbReference>
<dbReference type="InterPro" id="IPR014026">
    <property type="entry name" value="UDP-Glc/GDP-Man_DH_dimer"/>
</dbReference>
<proteinExistence type="inferred from homology"/>
<feature type="domain" description="UDP-glucose/GDP-mannose dehydrogenase C-terminal" evidence="4">
    <location>
        <begin position="315"/>
        <end position="410"/>
    </location>
</feature>
<dbReference type="Pfam" id="PF03721">
    <property type="entry name" value="UDPG_MGDP_dh_N"/>
    <property type="match status" value="1"/>
</dbReference>
<dbReference type="InterPro" id="IPR014027">
    <property type="entry name" value="UDP-Glc/GDP-Man_DH_C"/>
</dbReference>
<comment type="similarity">
    <text evidence="3">Belongs to the UDP-glucose/GDP-mannose dehydrogenase family.</text>
</comment>
<evidence type="ECO:0000259" key="4">
    <source>
        <dbReference type="SMART" id="SM00984"/>
    </source>
</evidence>
<dbReference type="GO" id="GO:0016616">
    <property type="term" value="F:oxidoreductase activity, acting on the CH-OH group of donors, NAD or NADP as acceptor"/>
    <property type="evidence" value="ECO:0007669"/>
    <property type="project" value="InterPro"/>
</dbReference>
<dbReference type="SUPFAM" id="SSF48179">
    <property type="entry name" value="6-phosphogluconate dehydrogenase C-terminal domain-like"/>
    <property type="match status" value="1"/>
</dbReference>
<evidence type="ECO:0000256" key="2">
    <source>
        <dbReference type="ARBA" id="ARBA00023027"/>
    </source>
</evidence>
<evidence type="ECO:0000313" key="5">
    <source>
        <dbReference type="EMBL" id="PFG49255.1"/>
    </source>
</evidence>
<dbReference type="InterPro" id="IPR008927">
    <property type="entry name" value="6-PGluconate_DH-like_C_sf"/>
</dbReference>
<dbReference type="PIRSF" id="PIRSF000124">
    <property type="entry name" value="UDPglc_GDPman_dh"/>
    <property type="match status" value="1"/>
</dbReference>
<evidence type="ECO:0000313" key="6">
    <source>
        <dbReference type="Proteomes" id="UP000243542"/>
    </source>
</evidence>
<keyword evidence="1" id="KW-0560">Oxidoreductase</keyword>